<dbReference type="OrthoDB" id="370976at2"/>
<evidence type="ECO:0000313" key="2">
    <source>
        <dbReference type="EMBL" id="KPL76577.1"/>
    </source>
</evidence>
<dbReference type="EMBL" id="LGCL01000025">
    <property type="protein sequence ID" value="KPL76577.1"/>
    <property type="molecule type" value="Genomic_DNA"/>
</dbReference>
<evidence type="ECO:0000259" key="1">
    <source>
        <dbReference type="PROSITE" id="PS51094"/>
    </source>
</evidence>
<sequence>MATDILSNIEVLNLNHATSREEVLTVMSKVVIEKGYATPGFLNAVLERERNYPTGLHTRGVEVAIPHADPEWTLKPSLTVGVLQNAVEFEPMGGEGDMVQARLIFLLTIADPSEHLNFLKAFATLVEDEDTLVEFEKNPDIHYLLGRLQSALQAETTK</sequence>
<dbReference type="Pfam" id="PF00359">
    <property type="entry name" value="PTS_EIIA_2"/>
    <property type="match status" value="1"/>
</dbReference>
<dbReference type="RefSeq" id="WP_075063162.1">
    <property type="nucleotide sequence ID" value="NZ_LGCL01000025.1"/>
</dbReference>
<accession>A0A0P6XKJ8</accession>
<comment type="caution">
    <text evidence="2">The sequence shown here is derived from an EMBL/GenBank/DDBJ whole genome shotgun (WGS) entry which is preliminary data.</text>
</comment>
<dbReference type="SUPFAM" id="SSF55804">
    <property type="entry name" value="Phoshotransferase/anion transport protein"/>
    <property type="match status" value="1"/>
</dbReference>
<dbReference type="PANTHER" id="PTHR47738">
    <property type="entry name" value="PTS SYSTEM FRUCTOSE-LIKE EIIA COMPONENT-RELATED"/>
    <property type="match status" value="1"/>
</dbReference>
<dbReference type="Gene3D" id="3.40.930.10">
    <property type="entry name" value="Mannitol-specific EII, Chain A"/>
    <property type="match status" value="1"/>
</dbReference>
<dbReference type="PROSITE" id="PS51094">
    <property type="entry name" value="PTS_EIIA_TYPE_2"/>
    <property type="match status" value="1"/>
</dbReference>
<dbReference type="PANTHER" id="PTHR47738:SF3">
    <property type="entry name" value="PHOSPHOTRANSFERASE SYSTEM MANNITOL_FRUCTOSE-SPECIFIC IIA DOMAIN CONTAINING PROTEIN"/>
    <property type="match status" value="1"/>
</dbReference>
<keyword evidence="3" id="KW-1185">Reference proteome</keyword>
<dbReference type="InterPro" id="IPR051541">
    <property type="entry name" value="PTS_SugarTrans_NitroReg"/>
</dbReference>
<organism evidence="2 3">
    <name type="scientific">Ornatilinea apprima</name>
    <dbReference type="NCBI Taxonomy" id="1134406"/>
    <lineage>
        <taxon>Bacteria</taxon>
        <taxon>Bacillati</taxon>
        <taxon>Chloroflexota</taxon>
        <taxon>Anaerolineae</taxon>
        <taxon>Anaerolineales</taxon>
        <taxon>Anaerolineaceae</taxon>
        <taxon>Ornatilinea</taxon>
    </lineage>
</organism>
<feature type="domain" description="PTS EIIA type-2" evidence="1">
    <location>
        <begin position="4"/>
        <end position="151"/>
    </location>
</feature>
<gene>
    <name evidence="2" type="ORF">ADN00_11525</name>
</gene>
<dbReference type="AlphaFoldDB" id="A0A0P6XKJ8"/>
<reference evidence="2 3" key="1">
    <citation type="submission" date="2015-07" db="EMBL/GenBank/DDBJ databases">
        <title>Genome sequence of Ornatilinea apprima DSM 23815.</title>
        <authorList>
            <person name="Hemp J."/>
            <person name="Ward L.M."/>
            <person name="Pace L.A."/>
            <person name="Fischer W.W."/>
        </authorList>
    </citation>
    <scope>NUCLEOTIDE SEQUENCE [LARGE SCALE GENOMIC DNA]</scope>
    <source>
        <strain evidence="2 3">P3M-1</strain>
    </source>
</reference>
<name>A0A0P6XKJ8_9CHLR</name>
<protein>
    <recommendedName>
        <fullName evidence="1">PTS EIIA type-2 domain-containing protein</fullName>
    </recommendedName>
</protein>
<evidence type="ECO:0000313" key="3">
    <source>
        <dbReference type="Proteomes" id="UP000050417"/>
    </source>
</evidence>
<proteinExistence type="predicted"/>
<dbReference type="CDD" id="cd00211">
    <property type="entry name" value="PTS_IIA_fru"/>
    <property type="match status" value="1"/>
</dbReference>
<dbReference type="InterPro" id="IPR002178">
    <property type="entry name" value="PTS_EIIA_type-2_dom"/>
</dbReference>
<dbReference type="InterPro" id="IPR016152">
    <property type="entry name" value="PTrfase/Anion_transptr"/>
</dbReference>
<dbReference type="Proteomes" id="UP000050417">
    <property type="component" value="Unassembled WGS sequence"/>
</dbReference>
<dbReference type="STRING" id="1134406.ADN00_11525"/>